<proteinExistence type="predicted"/>
<dbReference type="Pfam" id="PF09684">
    <property type="entry name" value="Tail_P2_I"/>
    <property type="match status" value="1"/>
</dbReference>
<evidence type="ECO:0000313" key="1">
    <source>
        <dbReference type="EMBL" id="MFC3637547.1"/>
    </source>
</evidence>
<accession>A0ABV7UHB3</accession>
<reference evidence="2" key="1">
    <citation type="journal article" date="2019" name="Int. J. Syst. Evol. Microbiol.">
        <title>The Global Catalogue of Microorganisms (GCM) 10K type strain sequencing project: providing services to taxonomists for standard genome sequencing and annotation.</title>
        <authorList>
            <consortium name="The Broad Institute Genomics Platform"/>
            <consortium name="The Broad Institute Genome Sequencing Center for Infectious Disease"/>
            <person name="Wu L."/>
            <person name="Ma J."/>
        </authorList>
    </citation>
    <scope>NUCLEOTIDE SEQUENCE [LARGE SCALE GENOMIC DNA]</scope>
    <source>
        <strain evidence="2">KCTC 42282</strain>
    </source>
</reference>
<sequence>MTTIIAPEISTLIDLDLEQALRPDKQPLEDAVTRLRGVKLINQPPSLLPWLVLDYGLSELTPYVPNLYDLIAQGPRWQRLRGTPAAVAMGLGWVGYAAAIEHFPWYRAHWNWNHLALTRVRDSEADLPAIEGITQLSFPLRSVMWRGFSGYDVRAMEYSRHRWSQSRYSSHSGVRIGGQAKWSFGRRYESDHTLTGAELQALGVWLAPVDDEPLTWSDVPWGDVPWTSSAIVARSVAMLDALHPEMEAAPGWAVFRDAAGDIIGYRRLRARHAVAPAMTGPYRIGGTPYALQASQATQIYVEAMTDFGDGNGQTAASVAFVLAAQPLPPHKPGALWLPAGAIAAAPEVGSQPVNIPFGRTVRERVCAILRF</sequence>
<dbReference type="Proteomes" id="UP001595704">
    <property type="component" value="Unassembled WGS sequence"/>
</dbReference>
<keyword evidence="2" id="KW-1185">Reference proteome</keyword>
<evidence type="ECO:0000313" key="2">
    <source>
        <dbReference type="Proteomes" id="UP001595704"/>
    </source>
</evidence>
<protein>
    <submittedName>
        <fullName evidence="1">Phage tail protein</fullName>
    </submittedName>
</protein>
<name>A0ABV7UHB3_9HYPH</name>
<comment type="caution">
    <text evidence="1">The sequence shown here is derived from an EMBL/GenBank/DDBJ whole genome shotgun (WGS) entry which is preliminary data.</text>
</comment>
<gene>
    <name evidence="1" type="ORF">ACFONL_09190</name>
</gene>
<organism evidence="1 2">
    <name type="scientific">Camelimonas fluminis</name>
    <dbReference type="NCBI Taxonomy" id="1576911"/>
    <lineage>
        <taxon>Bacteria</taxon>
        <taxon>Pseudomonadati</taxon>
        <taxon>Pseudomonadota</taxon>
        <taxon>Alphaproteobacteria</taxon>
        <taxon>Hyphomicrobiales</taxon>
        <taxon>Chelatococcaceae</taxon>
        <taxon>Camelimonas</taxon>
    </lineage>
</organism>
<dbReference type="EMBL" id="JBHRYC010000039">
    <property type="protein sequence ID" value="MFC3637547.1"/>
    <property type="molecule type" value="Genomic_DNA"/>
</dbReference>
<dbReference type="RefSeq" id="WP_191320686.1">
    <property type="nucleotide sequence ID" value="NZ_BNCG01000022.1"/>
</dbReference>
<dbReference type="InterPro" id="IPR006521">
    <property type="entry name" value="Tail_protein_I"/>
</dbReference>